<evidence type="ECO:0000313" key="2">
    <source>
        <dbReference type="Proteomes" id="UP000504631"/>
    </source>
</evidence>
<keyword evidence="2" id="KW-1185">Reference proteome</keyword>
<dbReference type="KEGG" id="bvk:117233823"/>
<dbReference type="AlphaFoldDB" id="A0A6J3KB51"/>
<dbReference type="RefSeq" id="XP_033350327.1">
    <property type="nucleotide sequence ID" value="XM_033494436.1"/>
</dbReference>
<organism evidence="2 3">
    <name type="scientific">Bombus vosnesenskii</name>
    <dbReference type="NCBI Taxonomy" id="207650"/>
    <lineage>
        <taxon>Eukaryota</taxon>
        <taxon>Metazoa</taxon>
        <taxon>Ecdysozoa</taxon>
        <taxon>Arthropoda</taxon>
        <taxon>Hexapoda</taxon>
        <taxon>Insecta</taxon>
        <taxon>Pterygota</taxon>
        <taxon>Neoptera</taxon>
        <taxon>Endopterygota</taxon>
        <taxon>Hymenoptera</taxon>
        <taxon>Apocrita</taxon>
        <taxon>Aculeata</taxon>
        <taxon>Apoidea</taxon>
        <taxon>Anthophila</taxon>
        <taxon>Apidae</taxon>
        <taxon>Bombus</taxon>
        <taxon>Pyrobombus</taxon>
    </lineage>
</organism>
<name>A0A6J3KB51_9HYME</name>
<dbReference type="Proteomes" id="UP000504631">
    <property type="component" value="Unplaced"/>
</dbReference>
<evidence type="ECO:0000256" key="1">
    <source>
        <dbReference type="SAM" id="MobiDB-lite"/>
    </source>
</evidence>
<dbReference type="GeneID" id="117233823"/>
<proteinExistence type="predicted"/>
<feature type="region of interest" description="Disordered" evidence="1">
    <location>
        <begin position="105"/>
        <end position="124"/>
    </location>
</feature>
<accession>A0A6J3KB51</accession>
<reference evidence="3" key="1">
    <citation type="submission" date="2025-08" db="UniProtKB">
        <authorList>
            <consortium name="RefSeq"/>
        </authorList>
    </citation>
    <scope>IDENTIFICATION</scope>
    <source>
        <tissue evidence="3">Muscle</tissue>
    </source>
</reference>
<evidence type="ECO:0000313" key="3">
    <source>
        <dbReference type="RefSeq" id="XP_033350327.1"/>
    </source>
</evidence>
<gene>
    <name evidence="3" type="primary">LOC117233823</name>
</gene>
<protein>
    <submittedName>
        <fullName evidence="3">Uncharacterized protein LOC117233823</fullName>
    </submittedName>
</protein>
<sequence length="286" mass="31977">MSHVPRYFVLLFNETSFSDHNEQIRLKLPNAASYLKRLMRLKNGGKLESEREMIDGASEVSEITESMLTHVMLEVSSVSINEQDIPADRDSVDWPENHVIETRWYETPSDPSNPEGPSTSTVHTDDNTSEYPAIATVAQTQPVQTISNSVTTTEAMTTNGIFVSVLNRDAAAARNIMQFREALSSQIGSQAERLRDQETRSVPLVYIQSEDRHELYLQSTVNGESGFSGSSTIGSEISSMSGNDHLEVRNQRIGQDVTPQFFSGMLSVDRVIRKPICRNDDEPTIY</sequence>
<feature type="compositionally biased region" description="Polar residues" evidence="1">
    <location>
        <begin position="109"/>
        <end position="122"/>
    </location>
</feature>